<dbReference type="SMART" id="SM00324">
    <property type="entry name" value="RhoGAP"/>
    <property type="match status" value="1"/>
</dbReference>
<dbReference type="AlphaFoldDB" id="A0A0V1DEE4"/>
<accession>A0A0V1DEE4</accession>
<dbReference type="EMBL" id="JYDI01000012">
    <property type="protein sequence ID" value="KRY59522.1"/>
    <property type="molecule type" value="Genomic_DNA"/>
</dbReference>
<reference evidence="4 5" key="1">
    <citation type="submission" date="2015-01" db="EMBL/GenBank/DDBJ databases">
        <title>Evolution of Trichinella species and genotypes.</title>
        <authorList>
            <person name="Korhonen P.K."/>
            <person name="Edoardo P."/>
            <person name="Giuseppe L.R."/>
            <person name="Gasser R.B."/>
        </authorList>
    </citation>
    <scope>NUCLEOTIDE SEQUENCE [LARGE SCALE GENOMIC DNA]</scope>
    <source>
        <strain evidence="4">ISS120</strain>
    </source>
</reference>
<dbReference type="OrthoDB" id="9994905at2759"/>
<dbReference type="SUPFAM" id="SSF50729">
    <property type="entry name" value="PH domain-like"/>
    <property type="match status" value="1"/>
</dbReference>
<dbReference type="PANTHER" id="PTHR23179">
    <property type="entry name" value="T-CELL ACTIVATION RHO GTPASE ACTIVATING PROTEIN-RELATED"/>
    <property type="match status" value="1"/>
</dbReference>
<dbReference type="Proteomes" id="UP000054653">
    <property type="component" value="Unassembled WGS sequence"/>
</dbReference>
<evidence type="ECO:0000313" key="5">
    <source>
        <dbReference type="Proteomes" id="UP000054653"/>
    </source>
</evidence>
<evidence type="ECO:0000259" key="2">
    <source>
        <dbReference type="PROSITE" id="PS50003"/>
    </source>
</evidence>
<name>A0A0V1DEE4_TRIBR</name>
<dbReference type="GO" id="GO:0007165">
    <property type="term" value="P:signal transduction"/>
    <property type="evidence" value="ECO:0007669"/>
    <property type="project" value="InterPro"/>
</dbReference>
<proteinExistence type="predicted"/>
<dbReference type="InterPro" id="IPR047887">
    <property type="entry name" value="ARHGAP20_PH"/>
</dbReference>
<dbReference type="Pfam" id="PF22286">
    <property type="entry name" value="RHG20_PH"/>
    <property type="match status" value="1"/>
</dbReference>
<dbReference type="GO" id="GO:0005096">
    <property type="term" value="F:GTPase activator activity"/>
    <property type="evidence" value="ECO:0007669"/>
    <property type="project" value="UniProtKB-KW"/>
</dbReference>
<dbReference type="SMART" id="SM00233">
    <property type="entry name" value="PH"/>
    <property type="match status" value="1"/>
</dbReference>
<evidence type="ECO:0000313" key="4">
    <source>
        <dbReference type="EMBL" id="KRY59522.1"/>
    </source>
</evidence>
<dbReference type="OMA" id="IARCEES"/>
<dbReference type="Gene3D" id="1.10.555.10">
    <property type="entry name" value="Rho GTPase activation protein"/>
    <property type="match status" value="1"/>
</dbReference>
<sequence length="526" mass="60924">MNKESEKYLKEGRISFVSADRIEERYVFLFTDTILIAKENHCYHQHFRALNTFCLKEKMHLKDIWISEKGMESISDCFRRSDSCFIIGWPGKNFILEFSCPEEKNNWLAILKTSILHEKLKERPRKALVTVQFASADETWSKELLIDNLLTSSDLIKELSYDFHLSDTDSLQLFYTTEQHTTPVPLEDFEIPYEFYILDLKSLYQSSNSLSDCNDSVRKRRFGSGIFLLKPKIDNARNRRTASSYASQMIIHWKKKSNNYNKHVGSLQFRRQGKFFGKPLATMVTDQTMCPMLEKIFDHLYKSGITTEGIFRKPPKQITFREVREQIDAGIDVNVDRLSPTVSASLLKEFLRLLPDSLFTSSCLDKWLSLSLLTDNYTKLQTAQKLISNLPAANKFLLNNLMCLCYCIVENCAANHMDSYSLSICLGPGLFHPAKQNTNLCTVNARRIAEVTKFIIDNVNTLFENAIRIFIGKSSDVRKLCSDNEQQNDTRKINFEINTYLSIYLFFFNIKTFISDESNQKQILAL</sequence>
<dbReference type="SUPFAM" id="SSF48350">
    <property type="entry name" value="GTPase activation domain, GAP"/>
    <property type="match status" value="1"/>
</dbReference>
<dbReference type="Gene3D" id="2.30.29.30">
    <property type="entry name" value="Pleckstrin-homology domain (PH domain)/Phosphotyrosine-binding domain (PTB)"/>
    <property type="match status" value="1"/>
</dbReference>
<organism evidence="4 5">
    <name type="scientific">Trichinella britovi</name>
    <name type="common">Parasitic roundworm</name>
    <dbReference type="NCBI Taxonomy" id="45882"/>
    <lineage>
        <taxon>Eukaryota</taxon>
        <taxon>Metazoa</taxon>
        <taxon>Ecdysozoa</taxon>
        <taxon>Nematoda</taxon>
        <taxon>Enoplea</taxon>
        <taxon>Dorylaimia</taxon>
        <taxon>Trichinellida</taxon>
        <taxon>Trichinellidae</taxon>
        <taxon>Trichinella</taxon>
    </lineage>
</organism>
<evidence type="ECO:0000259" key="3">
    <source>
        <dbReference type="PROSITE" id="PS50238"/>
    </source>
</evidence>
<dbReference type="Pfam" id="PF00620">
    <property type="entry name" value="RhoGAP"/>
    <property type="match status" value="1"/>
</dbReference>
<dbReference type="InterPro" id="IPR000198">
    <property type="entry name" value="RhoGAP_dom"/>
</dbReference>
<dbReference type="STRING" id="45882.A0A0V1DEE4"/>
<keyword evidence="1" id="KW-0343">GTPase activation</keyword>
<dbReference type="InterPro" id="IPR001849">
    <property type="entry name" value="PH_domain"/>
</dbReference>
<feature type="domain" description="Rho-GAP" evidence="3">
    <location>
        <begin position="278"/>
        <end position="463"/>
    </location>
</feature>
<feature type="domain" description="PH" evidence="2">
    <location>
        <begin position="7"/>
        <end position="116"/>
    </location>
</feature>
<comment type="caution">
    <text evidence="4">The sequence shown here is derived from an EMBL/GenBank/DDBJ whole genome shotgun (WGS) entry which is preliminary data.</text>
</comment>
<protein>
    <submittedName>
        <fullName evidence="4">Rho GTPase-activating protein 20</fullName>
    </submittedName>
</protein>
<dbReference type="PROSITE" id="PS50003">
    <property type="entry name" value="PH_DOMAIN"/>
    <property type="match status" value="1"/>
</dbReference>
<gene>
    <name evidence="4" type="primary">ARHGAP20</name>
    <name evidence="4" type="ORF">T03_3866</name>
</gene>
<dbReference type="InterPro" id="IPR011993">
    <property type="entry name" value="PH-like_dom_sf"/>
</dbReference>
<keyword evidence="5" id="KW-1185">Reference proteome</keyword>
<dbReference type="PROSITE" id="PS50238">
    <property type="entry name" value="RHOGAP"/>
    <property type="match status" value="1"/>
</dbReference>
<dbReference type="InterPro" id="IPR008936">
    <property type="entry name" value="Rho_GTPase_activation_prot"/>
</dbReference>
<evidence type="ECO:0000256" key="1">
    <source>
        <dbReference type="ARBA" id="ARBA00022468"/>
    </source>
</evidence>
<dbReference type="PANTHER" id="PTHR23179:SF3">
    <property type="entry name" value="RHO GTPASE-ACTIVATING PROTEIN 20"/>
    <property type="match status" value="1"/>
</dbReference>